<comment type="caution">
    <text evidence="2">The sequence shown here is derived from an EMBL/GenBank/DDBJ whole genome shotgun (WGS) entry which is preliminary data.</text>
</comment>
<evidence type="ECO:0000259" key="1">
    <source>
        <dbReference type="SMART" id="SM00880"/>
    </source>
</evidence>
<sequence length="293" mass="32660">MSASTAPAHAGHQPITASTRAGVVVQTYIADHVDALNRAIEAFERQAPGSAGTVRVTIHRLRTVIRGYAHLFTETLPRSQELDHLLTALKHTEDLERLRVHFSDRFDQLGLVAPEFPKWYGALEHEMRASYVETEGIASQTWVAVLLSQVRLFTEHARFTRNGDKPASSLMGVLSQAKTHLLDTYGRLSHATDLVLARDETRIAAREAHFLAEAAAPALGQAAEDMVTAVANLEHLLSQYRQAVIARNWLLRLPGADRADRLTASLAELEKQHLRQLGEEIDRAAADMFERWR</sequence>
<reference evidence="2" key="1">
    <citation type="submission" date="2022-12" db="EMBL/GenBank/DDBJ databases">
        <title>Gycomyces niveus sp.nov.,a novel actinomycete isolated from soil in Shouguan.</title>
        <authorList>
            <person name="Yang X."/>
        </authorList>
    </citation>
    <scope>NUCLEOTIDE SEQUENCE</scope>
    <source>
        <strain evidence="2">NEAU-A15</strain>
    </source>
</reference>
<name>A0A9X3PC35_9ACTN</name>
<protein>
    <submittedName>
        <fullName evidence="2">CHAD domain-containing protein</fullName>
    </submittedName>
</protein>
<dbReference type="SMART" id="SM00880">
    <property type="entry name" value="CHAD"/>
    <property type="match status" value="1"/>
</dbReference>
<gene>
    <name evidence="2" type="ORF">O1R50_13665</name>
</gene>
<dbReference type="EMBL" id="JAPZVP010000009">
    <property type="protein sequence ID" value="MDA1360675.1"/>
    <property type="molecule type" value="Genomic_DNA"/>
</dbReference>
<evidence type="ECO:0000313" key="2">
    <source>
        <dbReference type="EMBL" id="MDA1360675.1"/>
    </source>
</evidence>
<dbReference type="InterPro" id="IPR007899">
    <property type="entry name" value="CHAD_dom"/>
</dbReference>
<organism evidence="2 3">
    <name type="scientific">Glycomyces luteolus</name>
    <dbReference type="NCBI Taxonomy" id="2670330"/>
    <lineage>
        <taxon>Bacteria</taxon>
        <taxon>Bacillati</taxon>
        <taxon>Actinomycetota</taxon>
        <taxon>Actinomycetes</taxon>
        <taxon>Glycomycetales</taxon>
        <taxon>Glycomycetaceae</taxon>
        <taxon>Glycomyces</taxon>
    </lineage>
</organism>
<proteinExistence type="predicted"/>
<evidence type="ECO:0000313" key="3">
    <source>
        <dbReference type="Proteomes" id="UP001146067"/>
    </source>
</evidence>
<dbReference type="Proteomes" id="UP001146067">
    <property type="component" value="Unassembled WGS sequence"/>
</dbReference>
<keyword evidence="3" id="KW-1185">Reference proteome</keyword>
<accession>A0A9X3PC35</accession>
<dbReference type="Pfam" id="PF05235">
    <property type="entry name" value="CHAD"/>
    <property type="match status" value="1"/>
</dbReference>
<dbReference type="RefSeq" id="WP_270110619.1">
    <property type="nucleotide sequence ID" value="NZ_JAPZVP010000009.1"/>
</dbReference>
<dbReference type="AlphaFoldDB" id="A0A9X3PC35"/>
<feature type="domain" description="CHAD" evidence="1">
    <location>
        <begin position="28"/>
        <end position="284"/>
    </location>
</feature>